<feature type="disulfide bond" evidence="9">
    <location>
        <begin position="72"/>
        <end position="133"/>
    </location>
</feature>
<feature type="disulfide bond" evidence="9">
    <location>
        <begin position="59"/>
        <end position="123"/>
    </location>
</feature>
<feature type="disulfide bond" evidence="9">
    <location>
        <begin position="350"/>
        <end position="360"/>
    </location>
</feature>
<evidence type="ECO:0000256" key="9">
    <source>
        <dbReference type="PROSITE-ProRule" id="PRU00196"/>
    </source>
</evidence>
<evidence type="ECO:0000256" key="1">
    <source>
        <dbReference type="ARBA" id="ARBA00022729"/>
    </source>
</evidence>
<feature type="disulfide bond" evidence="9">
    <location>
        <begin position="214"/>
        <end position="275"/>
    </location>
</feature>
<evidence type="ECO:0000256" key="6">
    <source>
        <dbReference type="ARBA" id="ARBA00058074"/>
    </source>
</evidence>
<feature type="compositionally biased region" description="Low complexity" evidence="10">
    <location>
        <begin position="630"/>
        <end position="640"/>
    </location>
</feature>
<keyword evidence="1" id="KW-0732">Signal</keyword>
<dbReference type="KEGG" id="asn:102381664"/>
<organism evidence="12 13">
    <name type="scientific">Alligator sinensis</name>
    <name type="common">Chinese alligator</name>
    <dbReference type="NCBI Taxonomy" id="38654"/>
    <lineage>
        <taxon>Eukaryota</taxon>
        <taxon>Metazoa</taxon>
        <taxon>Chordata</taxon>
        <taxon>Craniata</taxon>
        <taxon>Vertebrata</taxon>
        <taxon>Euteleostomi</taxon>
        <taxon>Archelosauria</taxon>
        <taxon>Archosauria</taxon>
        <taxon>Crocodylia</taxon>
        <taxon>Alligatoridae</taxon>
        <taxon>Alligatorinae</taxon>
        <taxon>Alligator</taxon>
    </lineage>
</organism>
<feature type="disulfide bond" evidence="9">
    <location>
        <begin position="505"/>
        <end position="515"/>
    </location>
</feature>
<dbReference type="SUPFAM" id="SSF56487">
    <property type="entry name" value="SRCR-like"/>
    <property type="match status" value="4"/>
</dbReference>
<accession>A0A3Q0HB14</accession>
<feature type="compositionally biased region" description="Polar residues" evidence="10">
    <location>
        <begin position="397"/>
        <end position="407"/>
    </location>
</feature>
<dbReference type="CTD" id="284297"/>
<feature type="disulfide bond" evidence="9">
    <location>
        <begin position="461"/>
        <end position="525"/>
    </location>
</feature>
<dbReference type="Proteomes" id="UP000189705">
    <property type="component" value="Unplaced"/>
</dbReference>
<feature type="region of interest" description="Disordered" evidence="10">
    <location>
        <begin position="394"/>
        <end position="427"/>
    </location>
</feature>
<feature type="domain" description="SRCR" evidence="11">
    <location>
        <begin position="34"/>
        <end position="134"/>
    </location>
</feature>
<keyword evidence="3 9" id="KW-1015">Disulfide bond</keyword>
<feature type="region of interest" description="Disordered" evidence="10">
    <location>
        <begin position="715"/>
        <end position="752"/>
    </location>
</feature>
<feature type="region of interest" description="Disordered" evidence="10">
    <location>
        <begin position="856"/>
        <end position="905"/>
    </location>
</feature>
<sequence>MRGHSCPSCRRQWERSCGNQAGFLVLHSSGPFQVRLAGGPSQCAGRVELNYKGRWGSVCDDDWDMLDATVVCRQLGCGTALSAPLGAWFGEGTGPIWLNEVRCQGTERHLQHCQHRGWRQHICTHEEDASAVCSAHRFLPVTTAVPSSGPAHQDHHPARTRALPQPTTSPHGGVALRLVEGPHRCAGRLEVLHQGQWGTVCDDDWGLKDGAVVCRELGCGVVQATPGGSHFGSGIGPIWLDDVGCSGKESLLRQCQAQPWGQSNCNHSEDAGVICTGGAVLRLVGGRGHCAGRLEVYHEGVWGTVCDDMWALPGAAVVCRELGCGDPLSAPGGAFFGEGHGPIWLDNVRCQGNESALSQCLSAPWGVHDCQHGEDAAVVCTGELAHMGKHPAMPAATQPQMKQSWSPPTAAPRVKTRAKARTKGAPRTGLARPVHLRLLGGPGPCAGRVEVLHTGRWGTVCDDSWDLADATVVCRELGCGAALWSPGGARYGPGSGPIWLDEVNCTGREPVLRRCHADPWGQHNCNHHEDASVICAGKGNLLLLEPTRTQDARDLTGTMQRPWPLIKPDLVGTTQNTRTLRKPDLAGTMQRLRPSRKPDPHETTQSTQTLRETGLAGTTQSTQRLKDQGSTSTTWSTQTSRELDLAGPTQSTQSSRDLDLSRSGHMDSGSDIQTSKEPDPAVTMWSTTQTLRKLGLAVTTQSTQTLREPDLAGTTQNIQTSRERGLAGTTHRAWTSKEPDPADTTPSTKTSREVQLAVITQRLRPSKEPDLAGTKWSLWTLREPDQASTTWSPQTMRELDPKGSSQRPWSSGEPEEADTMRSIWSSRELDLASTTRSLHTLQDSDLAGATPLGEITLAGTRWSPQPSRELDETGTTKRPQASAEPEPHAAEPTGQTVTQDDLTGMGHRVSPGPMQHRVSGIPASILLTQQPYPEPSSERQADTILQHTPAADPTPWTHSEPGGRALRTAASLVHPSRQTHRAQMDPESLTSQVPKKTHSTWMGLKSRAPYTPSVQPVGDTYHYQTVLASFSPRPSSETHGAWTDSAPTHAQSPSETHTTQIDPTSGPTPAPSKIYSTQTDLLPMQHRNKIQHTETDLAPNHSQTHCTGSDPAPSLSQIHATQPGPASSQPPIHTQGTQPGPAPTPAQPPTSTHGTQPGPASAVSQSLRQAPGAQTGQALPHTQLPNQIHTIHLDAASPADAQTSTAEMYTTYLLPEPLHTKPDPTPVPSQTEEPKLDRSTSGQKISGPGMAEPEEAPTMPGQRPGETEGSEWLGCSQAGTVRTCESPQLQELIQEVRELRWELRALAQGHQQGRHHLGAIAGGLAELAGWMQQLVGSIRSLVPPTPPCPQNLCPTAPS</sequence>
<dbReference type="PROSITE" id="PS50287">
    <property type="entry name" value="SRCR_2"/>
    <property type="match status" value="4"/>
</dbReference>
<dbReference type="Gene3D" id="3.10.250.10">
    <property type="entry name" value="SRCR-like domain"/>
    <property type="match status" value="4"/>
</dbReference>
<feature type="region of interest" description="Disordered" evidence="10">
    <location>
        <begin position="785"/>
        <end position="819"/>
    </location>
</feature>
<feature type="compositionally biased region" description="Basic residues" evidence="10">
    <location>
        <begin position="414"/>
        <end position="424"/>
    </location>
</feature>
<feature type="domain" description="SRCR" evidence="11">
    <location>
        <begin position="281"/>
        <end position="381"/>
    </location>
</feature>
<comment type="subunit">
    <text evidence="7">Interacts with LGALS1 and laminin.</text>
</comment>
<evidence type="ECO:0000313" key="12">
    <source>
        <dbReference type="Proteomes" id="UP000189705"/>
    </source>
</evidence>
<keyword evidence="12" id="KW-1185">Reference proteome</keyword>
<evidence type="ECO:0000313" key="13">
    <source>
        <dbReference type="RefSeq" id="XP_025068782.1"/>
    </source>
</evidence>
<evidence type="ECO:0000259" key="11">
    <source>
        <dbReference type="PROSITE" id="PS50287"/>
    </source>
</evidence>
<feature type="disulfide bond" evidence="9">
    <location>
        <begin position="103"/>
        <end position="113"/>
    </location>
</feature>
<dbReference type="GO" id="GO:0016020">
    <property type="term" value="C:membrane"/>
    <property type="evidence" value="ECO:0007669"/>
    <property type="project" value="InterPro"/>
</dbReference>
<feature type="region of interest" description="Disordered" evidence="10">
    <location>
        <begin position="1098"/>
        <end position="1179"/>
    </location>
</feature>
<feature type="disulfide bond" evidence="9">
    <location>
        <begin position="306"/>
        <end position="370"/>
    </location>
</feature>
<feature type="domain" description="SRCR" evidence="11">
    <location>
        <begin position="436"/>
        <end position="536"/>
    </location>
</feature>
<feature type="region of interest" description="Disordered" evidence="10">
    <location>
        <begin position="1216"/>
        <end position="1272"/>
    </location>
</feature>
<dbReference type="SMART" id="SM00202">
    <property type="entry name" value="SR"/>
    <property type="match status" value="4"/>
</dbReference>
<feature type="disulfide bond" evidence="9">
    <location>
        <begin position="319"/>
        <end position="380"/>
    </location>
</feature>
<feature type="compositionally biased region" description="Polar residues" evidence="10">
    <location>
        <begin position="1162"/>
        <end position="1177"/>
    </location>
</feature>
<keyword evidence="4 13" id="KW-0675">Receptor</keyword>
<dbReference type="FunFam" id="3.10.250.10:FF:000001">
    <property type="entry name" value="Lysyl oxidase 4 isoform X1"/>
    <property type="match status" value="1"/>
</dbReference>
<dbReference type="FunFam" id="3.10.250.10:FF:000007">
    <property type="entry name" value="Soluble scavenger receptor cysteine-rich domain-containing protein SSC5D"/>
    <property type="match status" value="2"/>
</dbReference>
<feature type="region of interest" description="Disordered" evidence="10">
    <location>
        <begin position="974"/>
        <end position="998"/>
    </location>
</feature>
<dbReference type="Pfam" id="PF00530">
    <property type="entry name" value="SRCR"/>
    <property type="match status" value="4"/>
</dbReference>
<feature type="domain" description="SRCR" evidence="11">
    <location>
        <begin position="176"/>
        <end position="276"/>
    </location>
</feature>
<feature type="disulfide bond" evidence="9">
    <location>
        <begin position="245"/>
        <end position="255"/>
    </location>
</feature>
<feature type="disulfide bond" evidence="9">
    <location>
        <begin position="474"/>
        <end position="535"/>
    </location>
</feature>
<feature type="region of interest" description="Disordered" evidence="10">
    <location>
        <begin position="566"/>
        <end position="682"/>
    </location>
</feature>
<evidence type="ECO:0000256" key="4">
    <source>
        <dbReference type="ARBA" id="ARBA00023170"/>
    </source>
</evidence>
<feature type="compositionally biased region" description="Polar residues" evidence="10">
    <location>
        <begin position="603"/>
        <end position="623"/>
    </location>
</feature>
<protein>
    <recommendedName>
        <fullName evidence="8">Soluble scavenger receptor cysteine-rich domain-containing protein SSC5D</fullName>
    </recommendedName>
</protein>
<feature type="disulfide bond" evidence="9">
    <location>
        <begin position="201"/>
        <end position="265"/>
    </location>
</feature>
<feature type="compositionally biased region" description="Polar residues" evidence="10">
    <location>
        <begin position="1045"/>
        <end position="1067"/>
    </location>
</feature>
<dbReference type="FunFam" id="3.10.250.10:FF:000006">
    <property type="entry name" value="neurotrypsin isoform X2"/>
    <property type="match status" value="1"/>
</dbReference>
<feature type="region of interest" description="Disordered" evidence="10">
    <location>
        <begin position="1032"/>
        <end position="1075"/>
    </location>
</feature>
<feature type="compositionally biased region" description="Polar residues" evidence="10">
    <location>
        <begin position="786"/>
        <end position="795"/>
    </location>
</feature>
<evidence type="ECO:0000256" key="3">
    <source>
        <dbReference type="ARBA" id="ARBA00023157"/>
    </source>
</evidence>
<dbReference type="PANTHER" id="PTHR19331:SF487">
    <property type="entry name" value="SOLUBLE SCAVENGER RECEPTOR CYSTEINE-RICH DOMAIN-CONTAINING PROTEIN SSC5D"/>
    <property type="match status" value="1"/>
</dbReference>
<evidence type="ECO:0000256" key="2">
    <source>
        <dbReference type="ARBA" id="ARBA00022737"/>
    </source>
</evidence>
<evidence type="ECO:0000256" key="7">
    <source>
        <dbReference type="ARBA" id="ARBA00064153"/>
    </source>
</evidence>
<feature type="compositionally biased region" description="Basic and acidic residues" evidence="10">
    <location>
        <begin position="656"/>
        <end position="665"/>
    </location>
</feature>
<dbReference type="PROSITE" id="PS00420">
    <property type="entry name" value="SRCR_1"/>
    <property type="match status" value="4"/>
</dbReference>
<proteinExistence type="predicted"/>
<feature type="region of interest" description="Disordered" evidence="10">
    <location>
        <begin position="146"/>
        <end position="170"/>
    </location>
</feature>
<dbReference type="InParanoid" id="A0A3Q0HB14"/>
<comment type="function">
    <text evidence="6">Binds to extracellular matrix proteins. Binds to pathogen-associated molecular patterns (PAMPs) present on the cell walls of Gram-positive and Gram-negative bacteria and fungi, behaving as a pattern recognition receptor (PRR). Induces bacterial and fungal aggregation and subsequent inhibition of PAMP-induced cytokine release. Does not possess intrinsic bactericidal activity. May play a role in the innate defense and homeostasis of certain epithelial surfaces.</text>
</comment>
<reference evidence="13" key="1">
    <citation type="submission" date="2025-08" db="UniProtKB">
        <authorList>
            <consortium name="RefSeq"/>
        </authorList>
    </citation>
    <scope>IDENTIFICATION</scope>
</reference>
<dbReference type="RefSeq" id="XP_025068782.1">
    <property type="nucleotide sequence ID" value="XM_025212997.1"/>
</dbReference>
<evidence type="ECO:0000256" key="8">
    <source>
        <dbReference type="ARBA" id="ARBA00069168"/>
    </source>
</evidence>
<dbReference type="GeneID" id="102381664"/>
<dbReference type="PRINTS" id="PR00258">
    <property type="entry name" value="SPERACTRCPTR"/>
</dbReference>
<dbReference type="InterPro" id="IPR036772">
    <property type="entry name" value="SRCR-like_dom_sf"/>
</dbReference>
<dbReference type="InterPro" id="IPR001190">
    <property type="entry name" value="SRCR"/>
</dbReference>
<name>A0A3Q0HB14_ALLSI</name>
<feature type="compositionally biased region" description="Polar residues" evidence="10">
    <location>
        <begin position="1114"/>
        <end position="1132"/>
    </location>
</feature>
<gene>
    <name evidence="13" type="primary">SSC5D</name>
</gene>
<evidence type="ECO:0000256" key="10">
    <source>
        <dbReference type="SAM" id="MobiDB-lite"/>
    </source>
</evidence>
<evidence type="ECO:0000256" key="5">
    <source>
        <dbReference type="ARBA" id="ARBA00023180"/>
    </source>
</evidence>
<dbReference type="PANTHER" id="PTHR19331">
    <property type="entry name" value="SCAVENGER RECEPTOR DOMAIN-CONTAINING"/>
    <property type="match status" value="1"/>
</dbReference>
<keyword evidence="5" id="KW-0325">Glycoprotein</keyword>
<keyword evidence="2" id="KW-0677">Repeat</keyword>